<evidence type="ECO:0000259" key="14">
    <source>
        <dbReference type="PROSITE" id="PS51903"/>
    </source>
</evidence>
<evidence type="ECO:0000256" key="12">
    <source>
        <dbReference type="RuleBase" id="RU004432"/>
    </source>
</evidence>
<dbReference type="InterPro" id="IPR019489">
    <property type="entry name" value="Clp_ATPase_C"/>
</dbReference>
<dbReference type="Proteomes" id="UP000004386">
    <property type="component" value="Unassembled WGS sequence"/>
</dbReference>
<dbReference type="Pfam" id="PF10431">
    <property type="entry name" value="ClpB_D2-small"/>
    <property type="match status" value="1"/>
</dbReference>
<dbReference type="InterPro" id="IPR050130">
    <property type="entry name" value="ClpA_ClpB"/>
</dbReference>
<evidence type="ECO:0000313" key="16">
    <source>
        <dbReference type="Proteomes" id="UP000004386"/>
    </source>
</evidence>
<dbReference type="InterPro" id="IPR018368">
    <property type="entry name" value="ClpA/B_CS1"/>
</dbReference>
<dbReference type="FunFam" id="3.40.50.300:FF:000025">
    <property type="entry name" value="ATP-dependent Clp protease subunit"/>
    <property type="match status" value="1"/>
</dbReference>
<dbReference type="Pfam" id="PF00004">
    <property type="entry name" value="AAA"/>
    <property type="match status" value="1"/>
</dbReference>
<evidence type="ECO:0000256" key="9">
    <source>
        <dbReference type="ARBA" id="ARBA00025613"/>
    </source>
</evidence>
<dbReference type="GO" id="GO:0034605">
    <property type="term" value="P:cellular response to heat"/>
    <property type="evidence" value="ECO:0007669"/>
    <property type="project" value="TreeGrafter"/>
</dbReference>
<dbReference type="GO" id="GO:0016887">
    <property type="term" value="F:ATP hydrolysis activity"/>
    <property type="evidence" value="ECO:0007669"/>
    <property type="project" value="InterPro"/>
</dbReference>
<dbReference type="GO" id="GO:0042026">
    <property type="term" value="P:protein refolding"/>
    <property type="evidence" value="ECO:0007669"/>
    <property type="project" value="UniProtKB-UniRule"/>
</dbReference>
<keyword evidence="7 13" id="KW-0175">Coiled coil</keyword>
<dbReference type="InterPro" id="IPR028299">
    <property type="entry name" value="ClpA/B_CS2"/>
</dbReference>
<dbReference type="Gene3D" id="1.10.1780.10">
    <property type="entry name" value="Clp, N-terminal domain"/>
    <property type="match status" value="1"/>
</dbReference>
<dbReference type="AlphaFoldDB" id="C4WJ70"/>
<feature type="domain" description="Clp R" evidence="14">
    <location>
        <begin position="43"/>
        <end position="187"/>
    </location>
</feature>
<dbReference type="InterPro" id="IPR027417">
    <property type="entry name" value="P-loop_NTPase"/>
</dbReference>
<protein>
    <recommendedName>
        <fullName evidence="3 13">Chaperone protein ClpB</fullName>
    </recommendedName>
</protein>
<comment type="subunit">
    <text evidence="10">Homohexamer. The oligomerization is ATP-dependent.</text>
</comment>
<keyword evidence="4 11" id="KW-0677">Repeat</keyword>
<evidence type="ECO:0000256" key="10">
    <source>
        <dbReference type="ARBA" id="ARBA00026057"/>
    </source>
</evidence>
<dbReference type="Gene3D" id="3.40.50.300">
    <property type="entry name" value="P-loop containing nucleotide triphosphate hydrolases"/>
    <property type="match status" value="3"/>
</dbReference>
<dbReference type="InterPro" id="IPR036628">
    <property type="entry name" value="Clp_N_dom_sf"/>
</dbReference>
<dbReference type="SMART" id="SM00382">
    <property type="entry name" value="AAA"/>
    <property type="match status" value="2"/>
</dbReference>
<dbReference type="PROSITE" id="PS00871">
    <property type="entry name" value="CLPAB_2"/>
    <property type="match status" value="1"/>
</dbReference>
<dbReference type="CDD" id="cd00009">
    <property type="entry name" value="AAA"/>
    <property type="match status" value="1"/>
</dbReference>
<evidence type="ECO:0000256" key="4">
    <source>
        <dbReference type="ARBA" id="ARBA00022737"/>
    </source>
</evidence>
<dbReference type="InterPro" id="IPR003959">
    <property type="entry name" value="ATPase_AAA_core"/>
</dbReference>
<dbReference type="InterPro" id="IPR004176">
    <property type="entry name" value="Clp_R_N"/>
</dbReference>
<evidence type="ECO:0000256" key="2">
    <source>
        <dbReference type="ARBA" id="ARBA00008675"/>
    </source>
</evidence>
<dbReference type="FunFam" id="3.40.50.300:FF:000120">
    <property type="entry name" value="ATP-dependent chaperone ClpB"/>
    <property type="match status" value="1"/>
</dbReference>
<dbReference type="InterPro" id="IPR017730">
    <property type="entry name" value="Chaperonin_ClpB"/>
</dbReference>
<dbReference type="NCBIfam" id="TIGR03346">
    <property type="entry name" value="chaperone_ClpB"/>
    <property type="match status" value="1"/>
</dbReference>
<comment type="caution">
    <text evidence="15">The sequence shown here is derived from an EMBL/GenBank/DDBJ whole genome shotgun (WGS) entry which is preliminary data.</text>
</comment>
<dbReference type="FunFam" id="3.40.50.300:FF:000010">
    <property type="entry name" value="Chaperone clpB 1, putative"/>
    <property type="match status" value="1"/>
</dbReference>
<evidence type="ECO:0000256" key="7">
    <source>
        <dbReference type="ARBA" id="ARBA00023054"/>
    </source>
</evidence>
<dbReference type="PROSITE" id="PS00870">
    <property type="entry name" value="CLPAB_1"/>
    <property type="match status" value="1"/>
</dbReference>
<dbReference type="SMART" id="SM01086">
    <property type="entry name" value="ClpB_D2-small"/>
    <property type="match status" value="1"/>
</dbReference>
<keyword evidence="8 12" id="KW-0143">Chaperone</keyword>
<evidence type="ECO:0000256" key="8">
    <source>
        <dbReference type="ARBA" id="ARBA00023186"/>
    </source>
</evidence>
<dbReference type="CDD" id="cd19499">
    <property type="entry name" value="RecA-like_ClpB_Hsp104-like"/>
    <property type="match status" value="1"/>
</dbReference>
<gene>
    <name evidence="13 15" type="primary">clpB</name>
    <name evidence="15" type="ORF">OINT_1002244</name>
</gene>
<sequence length="913" mass="101283">MPKPGHRPICCLGKKLAQSGGFVTIHLLVPHDGPEGKGDIMNIEKYTERVRGFIQSAQTFALSSGNQQFTPEHVLKVFVDDDEGLASSLIERAGGRIADVRIGLQTALEKLPKVSGGNDQLYLSQPLAKVFSLAEELASKAGDSFVTVERLLTALAMEKSAKTSEILSAAGVTPTALNKVINDMRKGRTADSASAESNFDALKKYARDLTEDARSGKLDPVIGRDEEIRRTIQVLSRRTKNNPVLIGEPGVGKTAIAEGLALRIVNGDVPESLKDKQLMALDMGALIAGAKYRGEFEERLKAVLSEVQTAAGQIILFIDEMHTLVGAGKSDGAMDASNLLKPALARGELHCVGATTLEEYRKYVEKDAALARRFQPVFVDEPTVEDTISILRGLKEKYEQHHKVRVSDSALVAAATLSNRYITDRFLPDKAIDLVDEAASRLRMQVDSKPEELDEIDRRIMQLKIEREALKVETDAASKDRFQRLEKELTDLEEESAELTSKWQSEKQKLGLAADLKRQLEEARNALAIAQRSGEFQKAGELAYGTIPQLEKQLVEAESQENKGSLLEETVTPDHVAQIISRWTGIPVDRMLEGEREKLLRMEDELAKRVVGQGEAVQAISKAVRRARAGLQDPNRPIGSFIFLGPTGVGKTELTKALAAFLFQDDTAMVRIDMSEFMEKHSVSRLIGAPPGYVGYEEGGVLTEAVRRRPYQVILFDEIEKAHPDVFNVLLQVLDDGRLTDGQGRTVDFRNTVIIMTSNLGAEYLVNLGEKDDVESVREEVMGVVRAAFRPEFLNRVDEIILFHRLRREDMGAIVDIQMQRLQMLLNDRKIVLQLEEDAREWLANKGYDPAYGARPLKRVIQKEVQDPLAERILLGDILDGSIVKITAGSDRLNFRPIRTAQEDESRKVDENA</sequence>
<comment type="subcellular location">
    <subcellularLocation>
        <location evidence="1 13">Cytoplasm</location>
    </subcellularLocation>
</comment>
<feature type="coiled-coil region" evidence="13">
    <location>
        <begin position="453"/>
        <end position="533"/>
    </location>
</feature>
<keyword evidence="6 12" id="KW-0067">ATP-binding</keyword>
<proteinExistence type="inferred from homology"/>
<dbReference type="PROSITE" id="PS51903">
    <property type="entry name" value="CLP_R"/>
    <property type="match status" value="1"/>
</dbReference>
<organism evidence="15 16">
    <name type="scientific">Brucella intermedia LMG 3301</name>
    <dbReference type="NCBI Taxonomy" id="641118"/>
    <lineage>
        <taxon>Bacteria</taxon>
        <taxon>Pseudomonadati</taxon>
        <taxon>Pseudomonadota</taxon>
        <taxon>Alphaproteobacteria</taxon>
        <taxon>Hyphomicrobiales</taxon>
        <taxon>Brucellaceae</taxon>
        <taxon>Brucella/Ochrobactrum group</taxon>
        <taxon>Brucella</taxon>
    </lineage>
</organism>
<dbReference type="SUPFAM" id="SSF52540">
    <property type="entry name" value="P-loop containing nucleoside triphosphate hydrolases"/>
    <property type="match status" value="2"/>
</dbReference>
<dbReference type="Pfam" id="PF02861">
    <property type="entry name" value="Clp_N"/>
    <property type="match status" value="1"/>
</dbReference>
<dbReference type="Pfam" id="PF07724">
    <property type="entry name" value="AAA_2"/>
    <property type="match status" value="1"/>
</dbReference>
<dbReference type="GO" id="GO:0005524">
    <property type="term" value="F:ATP binding"/>
    <property type="evidence" value="ECO:0007669"/>
    <property type="project" value="UniProtKB-UniRule"/>
</dbReference>
<evidence type="ECO:0000256" key="5">
    <source>
        <dbReference type="ARBA" id="ARBA00022741"/>
    </source>
</evidence>
<evidence type="ECO:0000256" key="13">
    <source>
        <dbReference type="RuleBase" id="RU362034"/>
    </source>
</evidence>
<name>C4WJ70_9HYPH</name>
<dbReference type="GO" id="GO:0005737">
    <property type="term" value="C:cytoplasm"/>
    <property type="evidence" value="ECO:0007669"/>
    <property type="project" value="UniProtKB-SubCell"/>
</dbReference>
<dbReference type="HOGENOM" id="CLU_005070_4_0_5"/>
<dbReference type="InterPro" id="IPR003593">
    <property type="entry name" value="AAA+_ATPase"/>
</dbReference>
<evidence type="ECO:0000256" key="11">
    <source>
        <dbReference type="PROSITE-ProRule" id="PRU01251"/>
    </source>
</evidence>
<keyword evidence="5 12" id="KW-0547">Nucleotide-binding</keyword>
<dbReference type="EMBL" id="ACQA01000001">
    <property type="protein sequence ID" value="EEQ96778.1"/>
    <property type="molecule type" value="Genomic_DNA"/>
</dbReference>
<dbReference type="PRINTS" id="PR00300">
    <property type="entry name" value="CLPPROTEASEA"/>
</dbReference>
<comment type="function">
    <text evidence="9">Part of a stress-induced multi-chaperone system, it is involved in the recovery of the cell from heat-induced damage, in cooperation with DnaK, DnaJ and GrpE. Acts before DnaK, in the processing of protein aggregates. Protein binding stimulates the ATPase activity; ATP hydrolysis unfolds the denatured protein aggregates, which probably helps expose new hydrophobic binding sites on the surface of ClpB-bound aggregates, contributing to the solubilization and refolding of denatured protein aggregates by DnaK.</text>
</comment>
<evidence type="ECO:0000313" key="15">
    <source>
        <dbReference type="EMBL" id="EEQ96778.1"/>
    </source>
</evidence>
<comment type="subunit">
    <text evidence="13">Homohexamer; The oligomerization is ATP-dependent.</text>
</comment>
<evidence type="ECO:0000256" key="1">
    <source>
        <dbReference type="ARBA" id="ARBA00004496"/>
    </source>
</evidence>
<dbReference type="PANTHER" id="PTHR11638:SF18">
    <property type="entry name" value="HEAT SHOCK PROTEIN 104"/>
    <property type="match status" value="1"/>
</dbReference>
<keyword evidence="13" id="KW-0963">Cytoplasm</keyword>
<evidence type="ECO:0000256" key="3">
    <source>
        <dbReference type="ARBA" id="ARBA00017574"/>
    </source>
</evidence>
<dbReference type="SUPFAM" id="SSF81923">
    <property type="entry name" value="Double Clp-N motif"/>
    <property type="match status" value="1"/>
</dbReference>
<dbReference type="InterPro" id="IPR001270">
    <property type="entry name" value="ClpA/B"/>
</dbReference>
<keyword evidence="13" id="KW-0346">Stress response</keyword>
<dbReference type="Pfam" id="PF17871">
    <property type="entry name" value="AAA_lid_9"/>
    <property type="match status" value="1"/>
</dbReference>
<dbReference type="PANTHER" id="PTHR11638">
    <property type="entry name" value="ATP-DEPENDENT CLP PROTEASE"/>
    <property type="match status" value="1"/>
</dbReference>
<comment type="similarity">
    <text evidence="2 12">Belongs to the ClpA/ClpB family.</text>
</comment>
<evidence type="ECO:0000256" key="6">
    <source>
        <dbReference type="ARBA" id="ARBA00022840"/>
    </source>
</evidence>
<dbReference type="Gene3D" id="1.10.8.60">
    <property type="match status" value="1"/>
</dbReference>
<dbReference type="InterPro" id="IPR041546">
    <property type="entry name" value="ClpA/ClpB_AAA_lid"/>
</dbReference>
<reference evidence="15 16" key="1">
    <citation type="submission" date="2009-05" db="EMBL/GenBank/DDBJ databases">
        <authorList>
            <person name="Setubal J.C."/>
            <person name="Boyle S."/>
            <person name="Crasta O.R."/>
            <person name="Gillespie J.J."/>
            <person name="Kenyon R.W."/>
            <person name="Lu J."/>
            <person name="Mane S."/>
            <person name="Nagrani S."/>
            <person name="Shallom J.M."/>
            <person name="Shallom S."/>
            <person name="Shukla M."/>
            <person name="Snyder E.E."/>
            <person name="Sobral B.W."/>
            <person name="Wattam A.R."/>
            <person name="Will R."/>
            <person name="Williams K."/>
            <person name="Yoo H."/>
            <person name="Munk C."/>
            <person name="Tapia R."/>
            <person name="Green L."/>
            <person name="Rogers Y."/>
            <person name="Detter J.C."/>
            <person name="Bruce D."/>
            <person name="Brettin T.S."/>
            <person name="Tsolis R."/>
        </authorList>
    </citation>
    <scope>NUCLEOTIDE SEQUENCE [LARGE SCALE GENOMIC DNA]</scope>
    <source>
        <strain evidence="15 16">LMG 3301</strain>
    </source>
</reference>
<accession>C4WJ70</accession>